<gene>
    <name evidence="1" type="ORF">QAD02_003059</name>
</gene>
<evidence type="ECO:0000313" key="1">
    <source>
        <dbReference type="EMBL" id="KAJ8671800.1"/>
    </source>
</evidence>
<reference evidence="1" key="1">
    <citation type="submission" date="2023-04" db="EMBL/GenBank/DDBJ databases">
        <title>A chromosome-level genome assembly of the parasitoid wasp Eretmocerus hayati.</title>
        <authorList>
            <person name="Zhong Y."/>
            <person name="Liu S."/>
            <person name="Liu Y."/>
        </authorList>
    </citation>
    <scope>NUCLEOTIDE SEQUENCE</scope>
    <source>
        <strain evidence="1">ZJU_SS_LIU_2023</strain>
    </source>
</reference>
<evidence type="ECO:0000313" key="2">
    <source>
        <dbReference type="Proteomes" id="UP001239111"/>
    </source>
</evidence>
<organism evidence="1 2">
    <name type="scientific">Eretmocerus hayati</name>
    <dbReference type="NCBI Taxonomy" id="131215"/>
    <lineage>
        <taxon>Eukaryota</taxon>
        <taxon>Metazoa</taxon>
        <taxon>Ecdysozoa</taxon>
        <taxon>Arthropoda</taxon>
        <taxon>Hexapoda</taxon>
        <taxon>Insecta</taxon>
        <taxon>Pterygota</taxon>
        <taxon>Neoptera</taxon>
        <taxon>Endopterygota</taxon>
        <taxon>Hymenoptera</taxon>
        <taxon>Apocrita</taxon>
        <taxon>Proctotrupomorpha</taxon>
        <taxon>Chalcidoidea</taxon>
        <taxon>Aphelinidae</taxon>
        <taxon>Aphelininae</taxon>
        <taxon>Eretmocerus</taxon>
    </lineage>
</organism>
<accession>A0ACC2NKL9</accession>
<comment type="caution">
    <text evidence="1">The sequence shown here is derived from an EMBL/GenBank/DDBJ whole genome shotgun (WGS) entry which is preliminary data.</text>
</comment>
<sequence>MIKLSPELYDNPKVVLLDGAIPTLKFNNESRPTGRKKRKASTDLTPDGNVIISKISHVQQLSDKETGAQLASKWTFENEPTVSISNQQAFYTSLVQNECRSSALCHSNSNLMDHDYSVPPNSLADGVSHHVPPSIGSNHLTKQSVGDFNSIRMYQQTLSITSDTTNSGGLLYGSCTKSAVNGVDELKHSDVTRQAENVVSEACEFDCSMNSRDEINANDSYCSNFNSFESNSCSECHEGDELYITDCSSDIVPPPAEEEVVFASQNINQ</sequence>
<keyword evidence="2" id="KW-1185">Reference proteome</keyword>
<name>A0ACC2NKL9_9HYME</name>
<dbReference type="Proteomes" id="UP001239111">
    <property type="component" value="Chromosome 3"/>
</dbReference>
<dbReference type="EMBL" id="CM056743">
    <property type="protein sequence ID" value="KAJ8671800.1"/>
    <property type="molecule type" value="Genomic_DNA"/>
</dbReference>
<protein>
    <submittedName>
        <fullName evidence="1">Uncharacterized protein</fullName>
    </submittedName>
</protein>
<proteinExistence type="predicted"/>